<sequence>MKKVGLLFVLLLVSVMFAAVASAKNTGKGVCASCHVKMPEMDVRLVVEAMKQKGHPDLEKLGKDWKISEWTVNECLTCHASSNSRIAFKRVLHKIHLTSKYFTPKYNGSCLTCHVLLKNGEIGIRDTLPGSEVRVPAETLKAAPFLGKK</sequence>
<keyword evidence="1" id="KW-0732">Signal</keyword>
<evidence type="ECO:0000313" key="2">
    <source>
        <dbReference type="EMBL" id="OGF30626.1"/>
    </source>
</evidence>
<dbReference type="AlphaFoldDB" id="A0A1F5SVW4"/>
<evidence type="ECO:0000256" key="1">
    <source>
        <dbReference type="SAM" id="SignalP"/>
    </source>
</evidence>
<proteinExistence type="predicted"/>
<organism evidence="2 3">
    <name type="scientific">Candidatus Falkowbacteria bacterium RIFCSPLOWO2_12_FULL_45_13</name>
    <dbReference type="NCBI Taxonomy" id="1797991"/>
    <lineage>
        <taxon>Bacteria</taxon>
        <taxon>Candidatus Falkowiibacteriota</taxon>
    </lineage>
</organism>
<protein>
    <submittedName>
        <fullName evidence="2">Uncharacterized protein</fullName>
    </submittedName>
</protein>
<dbReference type="SUPFAM" id="SSF48695">
    <property type="entry name" value="Multiheme cytochromes"/>
    <property type="match status" value="1"/>
</dbReference>
<comment type="caution">
    <text evidence="2">The sequence shown here is derived from an EMBL/GenBank/DDBJ whole genome shotgun (WGS) entry which is preliminary data.</text>
</comment>
<name>A0A1F5SVW4_9BACT</name>
<accession>A0A1F5SVW4</accession>
<dbReference type="Gene3D" id="3.90.10.10">
    <property type="entry name" value="Cytochrome C3"/>
    <property type="match status" value="1"/>
</dbReference>
<reference evidence="2 3" key="1">
    <citation type="journal article" date="2016" name="Nat. Commun.">
        <title>Thousands of microbial genomes shed light on interconnected biogeochemical processes in an aquifer system.</title>
        <authorList>
            <person name="Anantharaman K."/>
            <person name="Brown C.T."/>
            <person name="Hug L.A."/>
            <person name="Sharon I."/>
            <person name="Castelle C.J."/>
            <person name="Probst A.J."/>
            <person name="Thomas B.C."/>
            <person name="Singh A."/>
            <person name="Wilkins M.J."/>
            <person name="Karaoz U."/>
            <person name="Brodie E.L."/>
            <person name="Williams K.H."/>
            <person name="Hubbard S.S."/>
            <person name="Banfield J.F."/>
        </authorList>
    </citation>
    <scope>NUCLEOTIDE SEQUENCE [LARGE SCALE GENOMIC DNA]</scope>
</reference>
<feature type="signal peptide" evidence="1">
    <location>
        <begin position="1"/>
        <end position="18"/>
    </location>
</feature>
<dbReference type="InterPro" id="IPR036280">
    <property type="entry name" value="Multihaem_cyt_sf"/>
</dbReference>
<dbReference type="EMBL" id="MFFY01000044">
    <property type="protein sequence ID" value="OGF30626.1"/>
    <property type="molecule type" value="Genomic_DNA"/>
</dbReference>
<evidence type="ECO:0000313" key="3">
    <source>
        <dbReference type="Proteomes" id="UP000176915"/>
    </source>
</evidence>
<gene>
    <name evidence="2" type="ORF">A3H09_03195</name>
</gene>
<dbReference type="Proteomes" id="UP000176915">
    <property type="component" value="Unassembled WGS sequence"/>
</dbReference>
<feature type="chain" id="PRO_5009521302" evidence="1">
    <location>
        <begin position="19"/>
        <end position="149"/>
    </location>
</feature>